<evidence type="ECO:0000256" key="1">
    <source>
        <dbReference type="SAM" id="MobiDB-lite"/>
    </source>
</evidence>
<organism evidence="2 3">
    <name type="scientific">Durusdinium trenchii</name>
    <dbReference type="NCBI Taxonomy" id="1381693"/>
    <lineage>
        <taxon>Eukaryota</taxon>
        <taxon>Sar</taxon>
        <taxon>Alveolata</taxon>
        <taxon>Dinophyceae</taxon>
        <taxon>Suessiales</taxon>
        <taxon>Symbiodiniaceae</taxon>
        <taxon>Durusdinium</taxon>
    </lineage>
</organism>
<evidence type="ECO:0000313" key="3">
    <source>
        <dbReference type="Proteomes" id="UP001642484"/>
    </source>
</evidence>
<gene>
    <name evidence="2" type="ORF">CCMP2556_LOCUS42015</name>
</gene>
<name>A0ABP0QES5_9DINO</name>
<proteinExistence type="predicted"/>
<keyword evidence="3" id="KW-1185">Reference proteome</keyword>
<feature type="region of interest" description="Disordered" evidence="1">
    <location>
        <begin position="723"/>
        <end position="748"/>
    </location>
</feature>
<evidence type="ECO:0000313" key="2">
    <source>
        <dbReference type="EMBL" id="CAK9086760.1"/>
    </source>
</evidence>
<comment type="caution">
    <text evidence="2">The sequence shown here is derived from an EMBL/GenBank/DDBJ whole genome shotgun (WGS) entry which is preliminary data.</text>
</comment>
<accession>A0ABP0QES5</accession>
<protein>
    <submittedName>
        <fullName evidence="2">Uncharacterized protein</fullName>
    </submittedName>
</protein>
<reference evidence="2 3" key="1">
    <citation type="submission" date="2024-02" db="EMBL/GenBank/DDBJ databases">
        <authorList>
            <person name="Chen Y."/>
            <person name="Shah S."/>
            <person name="Dougan E. K."/>
            <person name="Thang M."/>
            <person name="Chan C."/>
        </authorList>
    </citation>
    <scope>NUCLEOTIDE SEQUENCE [LARGE SCALE GENOMIC DNA]</scope>
</reference>
<sequence length="958" mass="107829">MPKCWQDNVPAPSLCPFSLAYLKGMARASSLMFLLHRLKCMRVDLSTDFPKLFRSCQAIHVHHVKQPSRLEEALTAMKISCRGSLRKPTNIVQAVTMIQQLQATGTLNDCMAFVRKWNSMSAKQFHFSGKRLITLKLLFEEAPKEVLRSIVDHVSQHGWEQCTWSDDNLSTKKLFPRYQFPSKSKSWLPRLKTSDASTMLAIRFLQNNRSKGLRIKPDVGTVEEVSMKAAVAVQLANELAKMVPAWLEAWVEGNAKVDVEIGSILMDRKDDLDPRKDVPTLQRLVNEHCLTKPITTTKHEESSLVQDQFNLTLKQMEYDTQCYQTWMKKHRVAMANREVANMQWKRDKRSQCITAADSFFNSCCRLVVWDRKIEKAIQEVMNFRRQDIVPKLGLDHVGQMAQIVYLNCSAPSLLSSQNQSHAIELLTWTLADNMQSLGLVLLPVHTYHRGRLLLEETKLINELLKGNHNLDWGFSILFGSKSDARDMRPMVYHGRMVFASPLEIQKNVFFTSSLRQLQRTEEIPQMPSPQMRQVENLDPDSLPEATDIHSRVKGAQKYAQIGSPACVALLNSVFEGANYDSLGPGMLIVDCHVAIGDMLQAFVHQWTSRPGLFYLGFCEDQTEASYVEHVVKEALTEKYASGTPLPSGEVVDMKVPNDLLESLPAPPKLNTLVIQDQKLFMPANVVKQWRNHEIVGKEFQSFLDSFLESYEILEATVIDVEQEAGSDAKPNKRPADGPGGPSRKKPRNQIADSLVIDADSIDKSLLSECKVGSRDPIFLQVRASNHIYLVNKGSKDWQANESVIAGFGKGSFKLLKADEECPEFAVELSLAGSADLISFGGSVRTLGDILKELRGKNPDVKITYYKINFAADEPNQFTLQKTHRVAFVPRPEERSSEMKDHNAAAKEKLSLWQSSESLGVLWYMKLSAVKGLVPLKPALFLKGAVTLPPQKALVVVKP</sequence>
<dbReference type="Proteomes" id="UP001642484">
    <property type="component" value="Unassembled WGS sequence"/>
</dbReference>
<dbReference type="EMBL" id="CAXAMN010024448">
    <property type="protein sequence ID" value="CAK9086760.1"/>
    <property type="molecule type" value="Genomic_DNA"/>
</dbReference>